<evidence type="ECO:0000313" key="2">
    <source>
        <dbReference type="Proteomes" id="UP000177797"/>
    </source>
</evidence>
<comment type="caution">
    <text evidence="1">The sequence shown here is derived from an EMBL/GenBank/DDBJ whole genome shotgun (WGS) entry which is preliminary data.</text>
</comment>
<proteinExistence type="predicted"/>
<sequence>MDKELEQKNARFKRLATKRTNIILDRIRILGNCAYRGAYEYSEAEISKIFSEIDRLLKETKAKFHFPKSKEFKL</sequence>
<dbReference type="EMBL" id="MHSA01000009">
    <property type="protein sequence ID" value="OHA34727.1"/>
    <property type="molecule type" value="Genomic_DNA"/>
</dbReference>
<dbReference type="Proteomes" id="UP000177797">
    <property type="component" value="Unassembled WGS sequence"/>
</dbReference>
<evidence type="ECO:0000313" key="1">
    <source>
        <dbReference type="EMBL" id="OHA34727.1"/>
    </source>
</evidence>
<gene>
    <name evidence="1" type="ORF">A2938_02325</name>
</gene>
<protein>
    <submittedName>
        <fullName evidence="1">Uncharacterized protein</fullName>
    </submittedName>
</protein>
<accession>A0A1G2NF63</accession>
<reference evidence="1 2" key="1">
    <citation type="journal article" date="2016" name="Nat. Commun.">
        <title>Thousands of microbial genomes shed light on interconnected biogeochemical processes in an aquifer system.</title>
        <authorList>
            <person name="Anantharaman K."/>
            <person name="Brown C.T."/>
            <person name="Hug L.A."/>
            <person name="Sharon I."/>
            <person name="Castelle C.J."/>
            <person name="Probst A.J."/>
            <person name="Thomas B.C."/>
            <person name="Singh A."/>
            <person name="Wilkins M.J."/>
            <person name="Karaoz U."/>
            <person name="Brodie E.L."/>
            <person name="Williams K.H."/>
            <person name="Hubbard S.S."/>
            <person name="Banfield J.F."/>
        </authorList>
    </citation>
    <scope>NUCLEOTIDE SEQUENCE [LARGE SCALE GENOMIC DNA]</scope>
</reference>
<name>A0A1G2NF63_9BACT</name>
<dbReference type="AlphaFoldDB" id="A0A1G2NF63"/>
<organism evidence="1 2">
    <name type="scientific">Candidatus Taylorbacteria bacterium RIFCSPLOWO2_01_FULL_48_100</name>
    <dbReference type="NCBI Taxonomy" id="1802322"/>
    <lineage>
        <taxon>Bacteria</taxon>
        <taxon>Candidatus Tayloriibacteriota</taxon>
    </lineage>
</organism>